<protein>
    <submittedName>
        <fullName evidence="1">Uncharacterized protein</fullName>
    </submittedName>
</protein>
<evidence type="ECO:0000313" key="2">
    <source>
        <dbReference type="Proteomes" id="UP000515369"/>
    </source>
</evidence>
<organism evidence="1 2">
    <name type="scientific">Spirosoma foliorum</name>
    <dbReference type="NCBI Taxonomy" id="2710596"/>
    <lineage>
        <taxon>Bacteria</taxon>
        <taxon>Pseudomonadati</taxon>
        <taxon>Bacteroidota</taxon>
        <taxon>Cytophagia</taxon>
        <taxon>Cytophagales</taxon>
        <taxon>Cytophagaceae</taxon>
        <taxon>Spirosoma</taxon>
    </lineage>
</organism>
<keyword evidence="2" id="KW-1185">Reference proteome</keyword>
<evidence type="ECO:0000313" key="1">
    <source>
        <dbReference type="EMBL" id="QMW06096.1"/>
    </source>
</evidence>
<dbReference type="RefSeq" id="WP_182463468.1">
    <property type="nucleotide sequence ID" value="NZ_CP059732.1"/>
</dbReference>
<sequence length="169" mass="19272">MPDQIIRIIPECYADTTLAQFFIKDPNPVDHEQGIHNVARAMKEAGEFDAIVVGIIDNDKTNTPTYFDSFETIDDTQYLTLKKHSTATQFIIVIKPKAVEQFFLDNAAEVSIRVEDYGFPGDVRKLRKLTKKESIKSNPDFQRLLSDLHTRQAPGFLTLERILNDLITT</sequence>
<dbReference type="EMBL" id="CP059732">
    <property type="protein sequence ID" value="QMW06096.1"/>
    <property type="molecule type" value="Genomic_DNA"/>
</dbReference>
<proteinExistence type="predicted"/>
<reference evidence="1 2" key="1">
    <citation type="submission" date="2020-07" db="EMBL/GenBank/DDBJ databases">
        <title>Spirosoma foliorum sp. nov., isolated from the leaves on the Nejang mountain Korea, Republic of.</title>
        <authorList>
            <person name="Ho H."/>
            <person name="Lee Y.-J."/>
            <person name="Nurcahyanto D.-A."/>
            <person name="Kim S.-G."/>
        </authorList>
    </citation>
    <scope>NUCLEOTIDE SEQUENCE [LARGE SCALE GENOMIC DNA]</scope>
    <source>
        <strain evidence="1 2">PL0136</strain>
    </source>
</reference>
<dbReference type="KEGG" id="sfol:H3H32_14965"/>
<dbReference type="AlphaFoldDB" id="A0A7G5H4Q4"/>
<name>A0A7G5H4Q4_9BACT</name>
<dbReference type="Proteomes" id="UP000515369">
    <property type="component" value="Chromosome"/>
</dbReference>
<accession>A0A7G5H4Q4</accession>
<gene>
    <name evidence="1" type="ORF">H3H32_14965</name>
</gene>